<reference evidence="8 9" key="1">
    <citation type="submission" date="2021-03" db="EMBL/GenBank/DDBJ databases">
        <title>Sequencing the genomes of 1000 actinobacteria strains.</title>
        <authorList>
            <person name="Klenk H.-P."/>
        </authorList>
    </citation>
    <scope>NUCLEOTIDE SEQUENCE [LARGE SCALE GENOMIC DNA]</scope>
    <source>
        <strain evidence="8 9">DSM 45516</strain>
    </source>
</reference>
<evidence type="ECO:0000313" key="8">
    <source>
        <dbReference type="EMBL" id="MBP2190333.1"/>
    </source>
</evidence>
<dbReference type="Gene3D" id="1.10.10.60">
    <property type="entry name" value="Homeodomain-like"/>
    <property type="match status" value="1"/>
</dbReference>
<dbReference type="InterPro" id="IPR009057">
    <property type="entry name" value="Homeodomain-like_sf"/>
</dbReference>
<evidence type="ECO:0000259" key="7">
    <source>
        <dbReference type="PROSITE" id="PS50977"/>
    </source>
</evidence>
<organism evidence="8 9">
    <name type="scientific">Nocardia goodfellowii</name>
    <dbReference type="NCBI Taxonomy" id="882446"/>
    <lineage>
        <taxon>Bacteria</taxon>
        <taxon>Bacillati</taxon>
        <taxon>Actinomycetota</taxon>
        <taxon>Actinomycetes</taxon>
        <taxon>Mycobacteriales</taxon>
        <taxon>Nocardiaceae</taxon>
        <taxon>Nocardia</taxon>
    </lineage>
</organism>
<evidence type="ECO:0000256" key="6">
    <source>
        <dbReference type="SAM" id="MobiDB-lite"/>
    </source>
</evidence>
<dbReference type="EMBL" id="JAGGMR010000001">
    <property type="protein sequence ID" value="MBP2190333.1"/>
    <property type="molecule type" value="Genomic_DNA"/>
</dbReference>
<proteinExistence type="predicted"/>
<name>A0ABS4QFH9_9NOCA</name>
<feature type="domain" description="HTH tetR-type" evidence="7">
    <location>
        <begin position="38"/>
        <end position="98"/>
    </location>
</feature>
<dbReference type="PANTHER" id="PTHR30055">
    <property type="entry name" value="HTH-TYPE TRANSCRIPTIONAL REGULATOR RUTR"/>
    <property type="match status" value="1"/>
</dbReference>
<keyword evidence="2" id="KW-0805">Transcription regulation</keyword>
<feature type="DNA-binding region" description="H-T-H motif" evidence="5">
    <location>
        <begin position="61"/>
        <end position="80"/>
    </location>
</feature>
<evidence type="ECO:0000256" key="5">
    <source>
        <dbReference type="PROSITE-ProRule" id="PRU00335"/>
    </source>
</evidence>
<dbReference type="SUPFAM" id="SSF46689">
    <property type="entry name" value="Homeodomain-like"/>
    <property type="match status" value="1"/>
</dbReference>
<keyword evidence="4" id="KW-0804">Transcription</keyword>
<dbReference type="PANTHER" id="PTHR30055:SF151">
    <property type="entry name" value="TRANSCRIPTIONAL REGULATORY PROTEIN"/>
    <property type="match status" value="1"/>
</dbReference>
<dbReference type="Gene3D" id="1.10.357.10">
    <property type="entry name" value="Tetracycline Repressor, domain 2"/>
    <property type="match status" value="1"/>
</dbReference>
<feature type="region of interest" description="Disordered" evidence="6">
    <location>
        <begin position="1"/>
        <end position="36"/>
    </location>
</feature>
<dbReference type="InterPro" id="IPR003012">
    <property type="entry name" value="Tet_transcr_reg_TetR"/>
</dbReference>
<dbReference type="InterPro" id="IPR036271">
    <property type="entry name" value="Tet_transcr_reg_TetR-rel_C_sf"/>
</dbReference>
<evidence type="ECO:0000313" key="9">
    <source>
        <dbReference type="Proteomes" id="UP001519325"/>
    </source>
</evidence>
<evidence type="ECO:0000256" key="2">
    <source>
        <dbReference type="ARBA" id="ARBA00023015"/>
    </source>
</evidence>
<gene>
    <name evidence="8" type="ORF">BJ987_003234</name>
</gene>
<dbReference type="RefSeq" id="WP_209890318.1">
    <property type="nucleotide sequence ID" value="NZ_JAGGMR010000001.1"/>
</dbReference>
<dbReference type="InterPro" id="IPR004111">
    <property type="entry name" value="Repressor_TetR_C"/>
</dbReference>
<dbReference type="Proteomes" id="UP001519325">
    <property type="component" value="Unassembled WGS sequence"/>
</dbReference>
<dbReference type="SUPFAM" id="SSF48498">
    <property type="entry name" value="Tetracyclin repressor-like, C-terminal domain"/>
    <property type="match status" value="1"/>
</dbReference>
<keyword evidence="9" id="KW-1185">Reference proteome</keyword>
<sequence>MKAGRTETQITTQGKSGPKTGGRNVWLKPARTPRDEPTLNRTRIVEEALALLDSEGIERLTMRRLAERLGHGSTTLYWHVDTKDDVLDLCLDAIYGEIARPEDTGDWRREITAMLTGWRTVMLRHRWSATLVGRPMIGPNILAHMEFLQSALLRAGLTDSRLAAATWGLYNLVMGASVTRAGWLMPAEEQAQAHQHLTTHSDRYPTLAAHGYMLDEDWDGAFTRSLDYLLDGIQAQIERGES</sequence>
<dbReference type="PRINTS" id="PR00400">
    <property type="entry name" value="TETREPRESSOR"/>
</dbReference>
<accession>A0ABS4QFH9</accession>
<evidence type="ECO:0000256" key="1">
    <source>
        <dbReference type="ARBA" id="ARBA00022491"/>
    </source>
</evidence>
<dbReference type="InterPro" id="IPR050109">
    <property type="entry name" value="HTH-type_TetR-like_transc_reg"/>
</dbReference>
<evidence type="ECO:0000256" key="3">
    <source>
        <dbReference type="ARBA" id="ARBA00023125"/>
    </source>
</evidence>
<dbReference type="InterPro" id="IPR001647">
    <property type="entry name" value="HTH_TetR"/>
</dbReference>
<protein>
    <submittedName>
        <fullName evidence="8">AcrR family transcriptional regulator</fullName>
    </submittedName>
</protein>
<feature type="compositionally biased region" description="Polar residues" evidence="6">
    <location>
        <begin position="1"/>
        <end position="15"/>
    </location>
</feature>
<dbReference type="PROSITE" id="PS50977">
    <property type="entry name" value="HTH_TETR_2"/>
    <property type="match status" value="1"/>
</dbReference>
<keyword evidence="1" id="KW-0678">Repressor</keyword>
<comment type="caution">
    <text evidence="8">The sequence shown here is derived from an EMBL/GenBank/DDBJ whole genome shotgun (WGS) entry which is preliminary data.</text>
</comment>
<evidence type="ECO:0000256" key="4">
    <source>
        <dbReference type="ARBA" id="ARBA00023163"/>
    </source>
</evidence>
<dbReference type="Pfam" id="PF00440">
    <property type="entry name" value="TetR_N"/>
    <property type="match status" value="1"/>
</dbReference>
<keyword evidence="3 5" id="KW-0238">DNA-binding</keyword>
<dbReference type="Pfam" id="PF02909">
    <property type="entry name" value="TetR_C_1"/>
    <property type="match status" value="1"/>
</dbReference>